<organism evidence="1 2">
    <name type="scientific">Desulfocurvibacter africanus PCS</name>
    <dbReference type="NCBI Taxonomy" id="1262666"/>
    <lineage>
        <taxon>Bacteria</taxon>
        <taxon>Pseudomonadati</taxon>
        <taxon>Thermodesulfobacteriota</taxon>
        <taxon>Desulfovibrionia</taxon>
        <taxon>Desulfovibrionales</taxon>
        <taxon>Desulfovibrionaceae</taxon>
        <taxon>Desulfocurvibacter</taxon>
    </lineage>
</organism>
<name>M5Q3J9_DESAF</name>
<comment type="caution">
    <text evidence="1">The sequence shown here is derived from an EMBL/GenBank/DDBJ whole genome shotgun (WGS) entry which is preliminary data.</text>
</comment>
<sequence length="119" mass="13617">MARLIRWRQIVTNPAIEESVLVGYCHGHAILRDGWIVTSRVKYIDRAKAQACTCNTMYDLGGELDPREPLPSEVQYAVFNMLCRNLVKRGYKLDLGMILKTIEEISRPLLDDDHGTKIQ</sequence>
<protein>
    <submittedName>
        <fullName evidence="1">Uncharacterized protein</fullName>
    </submittedName>
</protein>
<accession>M5Q3J9</accession>
<evidence type="ECO:0000313" key="1">
    <source>
        <dbReference type="EMBL" id="EMG38578.1"/>
    </source>
</evidence>
<dbReference type="AlphaFoldDB" id="M5Q3J9"/>
<reference evidence="1 2" key="1">
    <citation type="journal article" date="2013" name="Genome Announc.">
        <title>Draft Genome Sequence for Desulfovibrio africanus Strain PCS.</title>
        <authorList>
            <person name="Brown S.D."/>
            <person name="Utturkar S.M."/>
            <person name="Arkin A.P."/>
            <person name="Deutschbauer A.M."/>
            <person name="Elias D.A."/>
            <person name="Hazen T.C."/>
            <person name="Chakraborty R."/>
        </authorList>
    </citation>
    <scope>NUCLEOTIDE SEQUENCE [LARGE SCALE GENOMIC DNA]</scope>
    <source>
        <strain evidence="1 2">PCS</strain>
    </source>
</reference>
<gene>
    <name evidence="1" type="ORF">PCS_00208</name>
</gene>
<dbReference type="Proteomes" id="UP000011922">
    <property type="component" value="Unassembled WGS sequence"/>
</dbReference>
<dbReference type="EMBL" id="AOSV01000003">
    <property type="protein sequence ID" value="EMG38578.1"/>
    <property type="molecule type" value="Genomic_DNA"/>
</dbReference>
<proteinExistence type="predicted"/>
<evidence type="ECO:0000313" key="2">
    <source>
        <dbReference type="Proteomes" id="UP000011922"/>
    </source>
</evidence>